<name>A0A7C9E0A1_OPUST</name>
<evidence type="ECO:0000313" key="1">
    <source>
        <dbReference type="EMBL" id="MBA4650524.1"/>
    </source>
</evidence>
<sequence length="131" mass="14500">MAKMKNKKEEWYFSLPYRLDSSEASGCLEFVDLELPILTHLHIAGHFSHWTVSSAVLRRRPPPLRSYPSLASTVALVPFVPSSVSFSPRYCCSAAGDGRCRHHPGPVPSLHCHLLPSGLGSLLCRKGWSSE</sequence>
<accession>A0A7C9E0A1</accession>
<proteinExistence type="predicted"/>
<protein>
    <submittedName>
        <fullName evidence="1">Uncharacterized protein</fullName>
    </submittedName>
</protein>
<dbReference type="AlphaFoldDB" id="A0A7C9E0A1"/>
<reference evidence="1" key="2">
    <citation type="submission" date="2020-07" db="EMBL/GenBank/DDBJ databases">
        <authorList>
            <person name="Vera ALvarez R."/>
            <person name="Arias-Moreno D.M."/>
            <person name="Jimenez-Jacinto V."/>
            <person name="Jimenez-Bremont J.F."/>
            <person name="Swaminathan K."/>
            <person name="Moose S.P."/>
            <person name="Guerrero-Gonzalez M.L."/>
            <person name="Marino-Ramirez L."/>
            <person name="Landsman D."/>
            <person name="Rodriguez-Kessler M."/>
            <person name="Delgado-Sanchez P."/>
        </authorList>
    </citation>
    <scope>NUCLEOTIDE SEQUENCE</scope>
    <source>
        <tissue evidence="1">Cladode</tissue>
    </source>
</reference>
<reference evidence="1" key="1">
    <citation type="journal article" date="2013" name="J. Plant Res.">
        <title>Effect of fungi and light on seed germination of three Opuntia species from semiarid lands of central Mexico.</title>
        <authorList>
            <person name="Delgado-Sanchez P."/>
            <person name="Jimenez-Bremont J.F."/>
            <person name="Guerrero-Gonzalez Mde L."/>
            <person name="Flores J."/>
        </authorList>
    </citation>
    <scope>NUCLEOTIDE SEQUENCE</scope>
    <source>
        <tissue evidence="1">Cladode</tissue>
    </source>
</reference>
<dbReference type="EMBL" id="GISG01165547">
    <property type="protein sequence ID" value="MBA4650524.1"/>
    <property type="molecule type" value="Transcribed_RNA"/>
</dbReference>
<organism evidence="1">
    <name type="scientific">Opuntia streptacantha</name>
    <name type="common">Prickly pear cactus</name>
    <name type="synonym">Opuntia cardona</name>
    <dbReference type="NCBI Taxonomy" id="393608"/>
    <lineage>
        <taxon>Eukaryota</taxon>
        <taxon>Viridiplantae</taxon>
        <taxon>Streptophyta</taxon>
        <taxon>Embryophyta</taxon>
        <taxon>Tracheophyta</taxon>
        <taxon>Spermatophyta</taxon>
        <taxon>Magnoliopsida</taxon>
        <taxon>eudicotyledons</taxon>
        <taxon>Gunneridae</taxon>
        <taxon>Pentapetalae</taxon>
        <taxon>Caryophyllales</taxon>
        <taxon>Cactineae</taxon>
        <taxon>Cactaceae</taxon>
        <taxon>Opuntioideae</taxon>
        <taxon>Opuntia</taxon>
    </lineage>
</organism>